<proteinExistence type="predicted"/>
<accession>A0AAW9PXR6</accession>
<dbReference type="AlphaFoldDB" id="A0AAW9PXR6"/>
<keyword evidence="3" id="KW-1185">Reference proteome</keyword>
<name>A0AAW9PXR6_9CYAN</name>
<sequence length="144" mass="15874">MPNILVFREAEYLDLADYLKFALLLGNYQKDNILITNSCLAKRNATQGSFVVTGVGGLPYNPYNRFVGEYHVTSIQGLPHIQVKPSPKPDADPRSPSSSWQWQVGDPIVEMRGLTKTASGQILPVITYADATALGCLPDRVRQP</sequence>
<feature type="region of interest" description="Disordered" evidence="1">
    <location>
        <begin position="81"/>
        <end position="103"/>
    </location>
</feature>
<dbReference type="RefSeq" id="WP_330483119.1">
    <property type="nucleotide sequence ID" value="NZ_JAZBJZ010000023.1"/>
</dbReference>
<evidence type="ECO:0000313" key="3">
    <source>
        <dbReference type="Proteomes" id="UP001333818"/>
    </source>
</evidence>
<comment type="caution">
    <text evidence="2">The sequence shown here is derived from an EMBL/GenBank/DDBJ whole genome shotgun (WGS) entry which is preliminary data.</text>
</comment>
<evidence type="ECO:0000313" key="2">
    <source>
        <dbReference type="EMBL" id="MEE3716689.1"/>
    </source>
</evidence>
<gene>
    <name evidence="2" type="ORF">V2H45_08025</name>
</gene>
<organism evidence="2 3">
    <name type="scientific">Tumidithrix elongata BACA0141</name>
    <dbReference type="NCBI Taxonomy" id="2716417"/>
    <lineage>
        <taxon>Bacteria</taxon>
        <taxon>Bacillati</taxon>
        <taxon>Cyanobacteriota</taxon>
        <taxon>Cyanophyceae</taxon>
        <taxon>Pseudanabaenales</taxon>
        <taxon>Pseudanabaenaceae</taxon>
        <taxon>Tumidithrix</taxon>
        <taxon>Tumidithrix elongata</taxon>
    </lineage>
</organism>
<dbReference type="EMBL" id="JAZBJZ010000023">
    <property type="protein sequence ID" value="MEE3716689.1"/>
    <property type="molecule type" value="Genomic_DNA"/>
</dbReference>
<reference evidence="2" key="1">
    <citation type="submission" date="2024-01" db="EMBL/GenBank/DDBJ databases">
        <title>Bank of Algae and Cyanobacteria of the Azores (BACA) strain genomes.</title>
        <authorList>
            <person name="Luz R."/>
            <person name="Cordeiro R."/>
            <person name="Fonseca A."/>
            <person name="Goncalves V."/>
        </authorList>
    </citation>
    <scope>NUCLEOTIDE SEQUENCE</scope>
    <source>
        <strain evidence="2">BACA0141</strain>
    </source>
</reference>
<dbReference type="Proteomes" id="UP001333818">
    <property type="component" value="Unassembled WGS sequence"/>
</dbReference>
<evidence type="ECO:0000256" key="1">
    <source>
        <dbReference type="SAM" id="MobiDB-lite"/>
    </source>
</evidence>
<protein>
    <submittedName>
        <fullName evidence="2">Uncharacterized protein</fullName>
    </submittedName>
</protein>